<gene>
    <name evidence="1" type="ORF">WKW82_30015</name>
</gene>
<dbReference type="EMBL" id="JBBKZT010000018">
    <property type="protein sequence ID" value="MEJ8850910.1"/>
    <property type="molecule type" value="Genomic_DNA"/>
</dbReference>
<accession>A0ABU8WVN8</accession>
<name>A0ABU8WVN8_9BURK</name>
<sequence length="184" mass="20477">MSSAANSLFFDQVHWRVIASGFDTERWFNDGQAVGTGGIANPQPTRVPAGHYYYRFASSSASRASRFGGGWWVDFENFNLVRRFAAANGYSLRDAARLMLALPYAWTRVDQLVRALLCEPLRAYTGPGKAAQGSSAGGDRGTRWIPTQHVRVRQLYIPGLFVDDGRDPLFERVFVQPMEVTPLG</sequence>
<dbReference type="Proteomes" id="UP001385892">
    <property type="component" value="Unassembled WGS sequence"/>
</dbReference>
<evidence type="ECO:0000313" key="2">
    <source>
        <dbReference type="Proteomes" id="UP001385892"/>
    </source>
</evidence>
<reference evidence="1 2" key="1">
    <citation type="submission" date="2024-03" db="EMBL/GenBank/DDBJ databases">
        <title>Novel species of the genus Variovorax.</title>
        <authorList>
            <person name="Liu Q."/>
            <person name="Xin Y.-H."/>
        </authorList>
    </citation>
    <scope>NUCLEOTIDE SEQUENCE [LARGE SCALE GENOMIC DNA]</scope>
    <source>
        <strain evidence="1 2">KACC 18900</strain>
    </source>
</reference>
<evidence type="ECO:0000313" key="1">
    <source>
        <dbReference type="EMBL" id="MEJ8850910.1"/>
    </source>
</evidence>
<comment type="caution">
    <text evidence="1">The sequence shown here is derived from an EMBL/GenBank/DDBJ whole genome shotgun (WGS) entry which is preliminary data.</text>
</comment>
<keyword evidence="2" id="KW-1185">Reference proteome</keyword>
<protein>
    <submittedName>
        <fullName evidence="1">Uncharacterized protein</fullName>
    </submittedName>
</protein>
<dbReference type="RefSeq" id="WP_340346399.1">
    <property type="nucleotide sequence ID" value="NZ_JBBKZT010000018.1"/>
</dbReference>
<proteinExistence type="predicted"/>
<organism evidence="1 2">
    <name type="scientific">Variovorax rhizosphaerae</name>
    <dbReference type="NCBI Taxonomy" id="1836200"/>
    <lineage>
        <taxon>Bacteria</taxon>
        <taxon>Pseudomonadati</taxon>
        <taxon>Pseudomonadota</taxon>
        <taxon>Betaproteobacteria</taxon>
        <taxon>Burkholderiales</taxon>
        <taxon>Comamonadaceae</taxon>
        <taxon>Variovorax</taxon>
    </lineage>
</organism>